<dbReference type="Proteomes" id="UP000030854">
    <property type="component" value="Unassembled WGS sequence"/>
</dbReference>
<keyword evidence="7 8" id="KW-0472">Membrane</keyword>
<evidence type="ECO:0000256" key="2">
    <source>
        <dbReference type="ARBA" id="ARBA00022448"/>
    </source>
</evidence>
<dbReference type="PANTHER" id="PTHR33281:SF19">
    <property type="entry name" value="VOLTAGE-DEPENDENT ANION CHANNEL-FORMING PROTEIN YNEE"/>
    <property type="match status" value="1"/>
</dbReference>
<evidence type="ECO:0000256" key="3">
    <source>
        <dbReference type="ARBA" id="ARBA00022475"/>
    </source>
</evidence>
<evidence type="ECO:0000256" key="6">
    <source>
        <dbReference type="ARBA" id="ARBA00023065"/>
    </source>
</evidence>
<evidence type="ECO:0000256" key="4">
    <source>
        <dbReference type="ARBA" id="ARBA00022692"/>
    </source>
</evidence>
<accession>A0A0B1PDF8</accession>
<evidence type="ECO:0000313" key="10">
    <source>
        <dbReference type="Proteomes" id="UP000030854"/>
    </source>
</evidence>
<keyword evidence="2" id="KW-0813">Transport</keyword>
<dbReference type="Pfam" id="PF25539">
    <property type="entry name" value="Bestrophin_2"/>
    <property type="match status" value="1"/>
</dbReference>
<dbReference type="GO" id="GO:0005254">
    <property type="term" value="F:chloride channel activity"/>
    <property type="evidence" value="ECO:0007669"/>
    <property type="project" value="InterPro"/>
</dbReference>
<comment type="caution">
    <text evidence="9">The sequence shown here is derived from an EMBL/GenBank/DDBJ whole genome shotgun (WGS) entry which is preliminary data.</text>
</comment>
<keyword evidence="6" id="KW-0406">Ion transport</keyword>
<proteinExistence type="predicted"/>
<organism evidence="9 10">
    <name type="scientific">Uncinula necator</name>
    <name type="common">Grape powdery mildew</name>
    <dbReference type="NCBI Taxonomy" id="52586"/>
    <lineage>
        <taxon>Eukaryota</taxon>
        <taxon>Fungi</taxon>
        <taxon>Dikarya</taxon>
        <taxon>Ascomycota</taxon>
        <taxon>Pezizomycotina</taxon>
        <taxon>Leotiomycetes</taxon>
        <taxon>Erysiphales</taxon>
        <taxon>Erysiphaceae</taxon>
        <taxon>Erysiphe</taxon>
    </lineage>
</organism>
<dbReference type="OMA" id="FEPYTAY"/>
<feature type="transmembrane region" description="Helical" evidence="8">
    <location>
        <begin position="346"/>
        <end position="367"/>
    </location>
</feature>
<dbReference type="AlphaFoldDB" id="A0A0B1PDF8"/>
<keyword evidence="4 8" id="KW-0812">Transmembrane</keyword>
<keyword evidence="3" id="KW-1003">Cell membrane</keyword>
<dbReference type="GO" id="GO:0005886">
    <property type="term" value="C:plasma membrane"/>
    <property type="evidence" value="ECO:0007669"/>
    <property type="project" value="UniProtKB-SubCell"/>
</dbReference>
<evidence type="ECO:0000256" key="1">
    <source>
        <dbReference type="ARBA" id="ARBA00004651"/>
    </source>
</evidence>
<keyword evidence="5 8" id="KW-1133">Transmembrane helix</keyword>
<comment type="subcellular location">
    <subcellularLocation>
        <location evidence="1">Cell membrane</location>
        <topology evidence="1">Multi-pass membrane protein</topology>
    </subcellularLocation>
</comment>
<dbReference type="HOGENOM" id="CLU_029790_1_0_1"/>
<feature type="transmembrane region" description="Helical" evidence="8">
    <location>
        <begin position="105"/>
        <end position="123"/>
    </location>
</feature>
<dbReference type="InterPro" id="IPR044669">
    <property type="entry name" value="YneE/VCCN1/2-like"/>
</dbReference>
<dbReference type="PANTHER" id="PTHR33281">
    <property type="entry name" value="UPF0187 PROTEIN YNEE"/>
    <property type="match status" value="1"/>
</dbReference>
<name>A0A0B1PDF8_UNCNE</name>
<protein>
    <submittedName>
        <fullName evidence="9">Putative upf0187 domain membrane protein</fullName>
    </submittedName>
</protein>
<evidence type="ECO:0000313" key="9">
    <source>
        <dbReference type="EMBL" id="KHJ36268.1"/>
    </source>
</evidence>
<feature type="transmembrane region" description="Helical" evidence="8">
    <location>
        <begin position="321"/>
        <end position="340"/>
    </location>
</feature>
<keyword evidence="10" id="KW-1185">Reference proteome</keyword>
<evidence type="ECO:0000256" key="7">
    <source>
        <dbReference type="ARBA" id="ARBA00023136"/>
    </source>
</evidence>
<dbReference type="EMBL" id="JNVN01000088">
    <property type="protein sequence ID" value="KHJ36268.1"/>
    <property type="molecule type" value="Genomic_DNA"/>
</dbReference>
<sequence>MTYFSIAGEEVNMESANKPMTHPYSNAQSDRSSLQFGIPHVSSEAYARYFHGPRDLYRHSKYPLFLRLHGSVMPRMIFPIFCLGCWATFISYISKHYVSLSAEPLLLTVLGLVVGLCLSFRSSTAYERYSEGRKIWASLLVHSRTLARIIWINVPEVPSSEDDYESKNDLITKISAINLILAFAISLKHRLRFQPYADYSDLAPLIGHLDTYAKNAHDSKSRDGESSLRKTSVWKKIGEFLSLSFAVSNPRKAINRADAPLGNLPLEIITYLSSYVQDIATKNRGPPVLNPALYAQLLIALAGLTEVQAQADRILNTPLPLGYNILISQLVILYTYLLPFQLLDKLGWITIPATVAASYVIIGIAAIGNELDNPFGNDVNDLPLDTYCHELRQDLDCLVSKKPLDFRQVISGNLNMPLWPLSAQGHDGILNLNEKNIRDILKAKVFIKRNDT</sequence>
<evidence type="ECO:0000256" key="5">
    <source>
        <dbReference type="ARBA" id="ARBA00022989"/>
    </source>
</evidence>
<feature type="transmembrane region" description="Helical" evidence="8">
    <location>
        <begin position="76"/>
        <end position="93"/>
    </location>
</feature>
<reference evidence="9 10" key="1">
    <citation type="journal article" date="2014" name="BMC Genomics">
        <title>Adaptive genomic structural variation in the grape powdery mildew pathogen, Erysiphe necator.</title>
        <authorList>
            <person name="Jones L."/>
            <person name="Riaz S."/>
            <person name="Morales-Cruz A."/>
            <person name="Amrine K.C."/>
            <person name="McGuire B."/>
            <person name="Gubler W.D."/>
            <person name="Walker M.A."/>
            <person name="Cantu D."/>
        </authorList>
    </citation>
    <scope>NUCLEOTIDE SEQUENCE [LARGE SCALE GENOMIC DNA]</scope>
    <source>
        <strain evidence="10">c</strain>
    </source>
</reference>
<dbReference type="STRING" id="52586.A0A0B1PDF8"/>
<evidence type="ECO:0000256" key="8">
    <source>
        <dbReference type="SAM" id="Phobius"/>
    </source>
</evidence>
<gene>
    <name evidence="9" type="ORF">EV44_g5738</name>
</gene>